<dbReference type="EMBL" id="CACRUO010000065">
    <property type="protein sequence ID" value="VYU53587.1"/>
    <property type="molecule type" value="Genomic_DNA"/>
</dbReference>
<protein>
    <recommendedName>
        <fullName evidence="9">Gram-positive cocci surface proteins LPxTG domain-containing protein</fullName>
    </recommendedName>
</protein>
<reference evidence="10" key="1">
    <citation type="submission" date="2019-11" db="EMBL/GenBank/DDBJ databases">
        <authorList>
            <person name="Feng L."/>
        </authorList>
    </citation>
    <scope>NUCLEOTIDE SEQUENCE</scope>
    <source>
        <strain evidence="10">SsimulansLFYP27</strain>
    </source>
</reference>
<evidence type="ECO:0000256" key="3">
    <source>
        <dbReference type="ARBA" id="ARBA00022525"/>
    </source>
</evidence>
<feature type="compositionally biased region" description="Low complexity" evidence="7">
    <location>
        <begin position="181"/>
        <end position="197"/>
    </location>
</feature>
<keyword evidence="3" id="KW-0964">Secreted</keyword>
<keyword evidence="4" id="KW-0732">Signal</keyword>
<evidence type="ECO:0000256" key="1">
    <source>
        <dbReference type="ARBA" id="ARBA00004168"/>
    </source>
</evidence>
<feature type="compositionally biased region" description="Polar residues" evidence="7">
    <location>
        <begin position="157"/>
        <end position="167"/>
    </location>
</feature>
<comment type="subcellular location">
    <subcellularLocation>
        <location evidence="1">Secreted</location>
        <location evidence="1">Cell wall</location>
        <topology evidence="1">Peptidoglycan-anchor</topology>
    </subcellularLocation>
</comment>
<proteinExistence type="predicted"/>
<evidence type="ECO:0000256" key="7">
    <source>
        <dbReference type="SAM" id="MobiDB-lite"/>
    </source>
</evidence>
<gene>
    <name evidence="10" type="ORF">SSLFYP27_02570</name>
</gene>
<evidence type="ECO:0000259" key="9">
    <source>
        <dbReference type="Pfam" id="PF00746"/>
    </source>
</evidence>
<evidence type="ECO:0000256" key="8">
    <source>
        <dbReference type="SAM" id="Phobius"/>
    </source>
</evidence>
<feature type="region of interest" description="Disordered" evidence="7">
    <location>
        <begin position="111"/>
        <end position="168"/>
    </location>
</feature>
<evidence type="ECO:0000313" key="10">
    <source>
        <dbReference type="EMBL" id="VYU53587.1"/>
    </source>
</evidence>
<dbReference type="InterPro" id="IPR019931">
    <property type="entry name" value="LPXTG_anchor"/>
</dbReference>
<evidence type="ECO:0000256" key="5">
    <source>
        <dbReference type="ARBA" id="ARBA00023088"/>
    </source>
</evidence>
<evidence type="ECO:0000256" key="4">
    <source>
        <dbReference type="ARBA" id="ARBA00022729"/>
    </source>
</evidence>
<accession>A0A6N3FMG3</accession>
<keyword evidence="6" id="KW-0175">Coiled coil</keyword>
<sequence length="651" mass="71251">MKKERYPDLNHKNKLSHSFKFSSAVVLLSTTLLSYNLTSAPTVVAEDQTDVKATKNSNTTTLKSRIEAAKKEIDRIKTMNDSDKTKFKTDINKAERVSQIDAILKDVKEKEAQLKEEKATSDLEKDNKTQSNTSTQNDEQSASLLKEDANRSEAQPEPNTTQGTEDTAVSDRLEKVREDLNQASQQAQSSDSNPSSQVADAQLNQEKANQSIDAFISDLEALSHKVDNGKLNDGEADRSDNEETKANEENTQASQALSTLRQDIDRVTTARETTKQDLDQYVQNKEANLQTLENRLAERSEISQDKAQQLKNEIEKTKSSLKQQDAIISDHLKSASDKKQAVKDIIGSTVDEQSAQQLIDRIDTKGKTDAQIASQVLSQLDGLGSFTSDSLLQSMFDKADDKEALIQTLLSTKFDKNEARDMARQIMAKRPDSAELVQLLKQRYGSDVSADEIIGNVIDQAHNKRQAIETILATKFNDAKARALANVIAKKDDAKAELLSVLKSGLDQPLNDLLQADRDITRLKSDIRHIFDPLKDTPSLLGKSNGSLLDKGLLGGKSGLFGGPSLLDKLANGGSVLDGIPDIPNPSQGRALSLGSSSDDFLSGLFDDEGNFDLPATGEIAKKSALPLGVALIIIGGGLTWFVKRRKAKQS</sequence>
<feature type="region of interest" description="Disordered" evidence="7">
    <location>
        <begin position="181"/>
        <end position="206"/>
    </location>
</feature>
<name>A0A6N3FMG3_STASI</name>
<organism evidence="10">
    <name type="scientific">Staphylococcus simulans</name>
    <dbReference type="NCBI Taxonomy" id="1286"/>
    <lineage>
        <taxon>Bacteria</taxon>
        <taxon>Bacillati</taxon>
        <taxon>Bacillota</taxon>
        <taxon>Bacilli</taxon>
        <taxon>Bacillales</taxon>
        <taxon>Staphylococcaceae</taxon>
        <taxon>Staphylococcus</taxon>
    </lineage>
</organism>
<dbReference type="Pfam" id="PF00746">
    <property type="entry name" value="Gram_pos_anchor"/>
    <property type="match status" value="1"/>
</dbReference>
<feature type="compositionally biased region" description="Basic and acidic residues" evidence="7">
    <location>
        <begin position="111"/>
        <end position="128"/>
    </location>
</feature>
<dbReference type="NCBIfam" id="TIGR01167">
    <property type="entry name" value="LPXTG_anchor"/>
    <property type="match status" value="1"/>
</dbReference>
<feature type="region of interest" description="Disordered" evidence="7">
    <location>
        <begin position="226"/>
        <end position="261"/>
    </location>
</feature>
<dbReference type="AlphaFoldDB" id="A0A6N3FMG3"/>
<feature type="transmembrane region" description="Helical" evidence="8">
    <location>
        <begin position="625"/>
        <end position="643"/>
    </location>
</feature>
<keyword evidence="5" id="KW-0572">Peptidoglycan-anchor</keyword>
<keyword evidence="8" id="KW-0472">Membrane</keyword>
<evidence type="ECO:0000256" key="2">
    <source>
        <dbReference type="ARBA" id="ARBA00022512"/>
    </source>
</evidence>
<keyword evidence="8" id="KW-1133">Transmembrane helix</keyword>
<feature type="compositionally biased region" description="Basic and acidic residues" evidence="7">
    <location>
        <begin position="226"/>
        <end position="248"/>
    </location>
</feature>
<keyword evidence="8" id="KW-0812">Transmembrane</keyword>
<evidence type="ECO:0000256" key="6">
    <source>
        <dbReference type="SAM" id="Coils"/>
    </source>
</evidence>
<keyword evidence="2" id="KW-0134">Cell wall</keyword>
<dbReference type="RefSeq" id="WP_002480252.1">
    <property type="nucleotide sequence ID" value="NZ_CACRUO010000065.1"/>
</dbReference>
<feature type="coiled-coil region" evidence="6">
    <location>
        <begin position="275"/>
        <end position="327"/>
    </location>
</feature>
<feature type="domain" description="Gram-positive cocci surface proteins LPxTG" evidence="9">
    <location>
        <begin position="614"/>
        <end position="647"/>
    </location>
</feature>
<feature type="compositionally biased region" description="Polar residues" evidence="7">
    <location>
        <begin position="249"/>
        <end position="261"/>
    </location>
</feature>
<feature type="compositionally biased region" description="Polar residues" evidence="7">
    <location>
        <begin position="129"/>
        <end position="143"/>
    </location>
</feature>